<dbReference type="Proteomes" id="UP001262889">
    <property type="component" value="Unassembled WGS sequence"/>
</dbReference>
<comment type="caution">
    <text evidence="1">The sequence shown here is derived from an EMBL/GenBank/DDBJ whole genome shotgun (WGS) entry which is preliminary data.</text>
</comment>
<proteinExistence type="predicted"/>
<evidence type="ECO:0000313" key="2">
    <source>
        <dbReference type="Proteomes" id="UP001262889"/>
    </source>
</evidence>
<sequence>MNTFLKKIVAVKTFDTLFQIINYLQEHGYAYNFNLCTGNIECRALKLKLHTEDFDVDEIHCFEGMSNNDDNSSLYTISSKKELRDCYSHDDSCTGNEF</sequence>
<name>A0ABU3C8D7_9FLAO</name>
<keyword evidence="2" id="KW-1185">Reference proteome</keyword>
<reference evidence="1 2" key="1">
    <citation type="submission" date="2023-09" db="EMBL/GenBank/DDBJ databases">
        <authorList>
            <person name="Rey-Velasco X."/>
        </authorList>
    </citation>
    <scope>NUCLEOTIDE SEQUENCE [LARGE SCALE GENOMIC DNA]</scope>
    <source>
        <strain evidence="1 2">F363</strain>
    </source>
</reference>
<organism evidence="1 2">
    <name type="scientific">Autumnicola tepida</name>
    <dbReference type="NCBI Taxonomy" id="3075595"/>
    <lineage>
        <taxon>Bacteria</taxon>
        <taxon>Pseudomonadati</taxon>
        <taxon>Bacteroidota</taxon>
        <taxon>Flavobacteriia</taxon>
        <taxon>Flavobacteriales</taxon>
        <taxon>Flavobacteriaceae</taxon>
        <taxon>Autumnicola</taxon>
    </lineage>
</organism>
<dbReference type="RefSeq" id="WP_311534231.1">
    <property type="nucleotide sequence ID" value="NZ_JAVRHQ010000006.1"/>
</dbReference>
<evidence type="ECO:0000313" key="1">
    <source>
        <dbReference type="EMBL" id="MDT0642572.1"/>
    </source>
</evidence>
<accession>A0ABU3C8D7</accession>
<protein>
    <submittedName>
        <fullName evidence="1">Phosphoribosylpyrophosphate synthetase</fullName>
    </submittedName>
</protein>
<gene>
    <name evidence="1" type="ORF">RM553_06965</name>
</gene>
<dbReference type="EMBL" id="JAVRHQ010000006">
    <property type="protein sequence ID" value="MDT0642572.1"/>
    <property type="molecule type" value="Genomic_DNA"/>
</dbReference>